<dbReference type="InterPro" id="IPR036890">
    <property type="entry name" value="HATPase_C_sf"/>
</dbReference>
<dbReference type="EMBL" id="WUBJ01000004">
    <property type="protein sequence ID" value="MWV56127.1"/>
    <property type="molecule type" value="Genomic_DNA"/>
</dbReference>
<comment type="caution">
    <text evidence="4">The sequence shown here is derived from an EMBL/GenBank/DDBJ whole genome shotgun (WGS) entry which is preliminary data.</text>
</comment>
<organism evidence="4 6">
    <name type="scientific">Streptococcus zhangguiae</name>
    <dbReference type="NCBI Taxonomy" id="2664091"/>
    <lineage>
        <taxon>Bacteria</taxon>
        <taxon>Bacillati</taxon>
        <taxon>Bacillota</taxon>
        <taxon>Bacilli</taxon>
        <taxon>Lactobacillales</taxon>
        <taxon>Streptococcaceae</taxon>
        <taxon>Streptococcus</taxon>
    </lineage>
</organism>
<feature type="domain" description="Sensor histidine kinase NatK-like C-terminal" evidence="2">
    <location>
        <begin position="345"/>
        <end position="447"/>
    </location>
</feature>
<keyword evidence="1" id="KW-0812">Transmembrane</keyword>
<evidence type="ECO:0000259" key="2">
    <source>
        <dbReference type="Pfam" id="PF14501"/>
    </source>
</evidence>
<feature type="transmembrane region" description="Helical" evidence="1">
    <location>
        <begin position="44"/>
        <end position="71"/>
    </location>
</feature>
<accession>A0A6I4RH23</accession>
<dbReference type="AlphaFoldDB" id="A0A6I4RH23"/>
<name>A0A6I4RH23_9STRE</name>
<evidence type="ECO:0000313" key="5">
    <source>
        <dbReference type="Proteomes" id="UP000435060"/>
    </source>
</evidence>
<feature type="transmembrane region" description="Helical" evidence="1">
    <location>
        <begin position="121"/>
        <end position="138"/>
    </location>
</feature>
<evidence type="ECO:0000313" key="3">
    <source>
        <dbReference type="EMBL" id="MTB64139.1"/>
    </source>
</evidence>
<feature type="transmembrane region" description="Helical" evidence="1">
    <location>
        <begin position="83"/>
        <end position="101"/>
    </location>
</feature>
<dbReference type="Pfam" id="PF14501">
    <property type="entry name" value="HATPase_c_5"/>
    <property type="match status" value="1"/>
</dbReference>
<dbReference type="Proteomes" id="UP000435060">
    <property type="component" value="Unassembled WGS sequence"/>
</dbReference>
<dbReference type="RefSeq" id="WP_154608209.1">
    <property type="nucleotide sequence ID" value="NZ_CP072115.1"/>
</dbReference>
<evidence type="ECO:0000313" key="4">
    <source>
        <dbReference type="EMBL" id="MWV56127.1"/>
    </source>
</evidence>
<dbReference type="InterPro" id="IPR032834">
    <property type="entry name" value="NatK-like_C"/>
</dbReference>
<proteinExistence type="predicted"/>
<keyword evidence="5" id="KW-1185">Reference proteome</keyword>
<evidence type="ECO:0000256" key="1">
    <source>
        <dbReference type="SAM" id="Phobius"/>
    </source>
</evidence>
<sequence length="449" mass="52389">MMSVSTLPWHLLLYLEWFIKLLFLQEISGLKLGFKRWLGYPLVYVLLFSITPFVAVIIDLLLSPFLLIVVLRSIAYRGSKSSLLFYGLFPFVVYELFNWLIGAYLQFLLGWNFETLLSSVWIQYLMLVLLQPFYWLLMRGLRIDFKQIQDALRQKKLRNVVLLLNTSMILYSLLIRIFTRITEVGVGNREIDMLRLDMRWHVVILYFFIFMGLLFYLNYTVKEWQEEELKQAKDSQLQAMNAYSHHIESLYKEIRSFRHDYTNLLVSLQESIKNRDIDLVESIYQTVIADSDKQFYESKYDVANLVNLQNDAMKSIVSSKLIAAQKQGIDVAVEIVEPIDIPRIEPIEMMTIVSIFLDNAIEAAAQAESPNLSLVYFEEQGMKILIIENSTKEERINTKEIYGYGTSSKGKDRGIGLANVKNILQHYPTVSLRTNSGNYRFSQEIRFGK</sequence>
<dbReference type="GO" id="GO:0042802">
    <property type="term" value="F:identical protein binding"/>
    <property type="evidence" value="ECO:0007669"/>
    <property type="project" value="TreeGrafter"/>
</dbReference>
<dbReference type="Gene3D" id="3.30.565.10">
    <property type="entry name" value="Histidine kinase-like ATPase, C-terminal domain"/>
    <property type="match status" value="1"/>
</dbReference>
<dbReference type="Proteomes" id="UP000435423">
    <property type="component" value="Unassembled WGS sequence"/>
</dbReference>
<keyword evidence="1" id="KW-0472">Membrane</keyword>
<feature type="transmembrane region" description="Helical" evidence="1">
    <location>
        <begin position="159"/>
        <end position="178"/>
    </location>
</feature>
<feature type="transmembrane region" description="Helical" evidence="1">
    <location>
        <begin position="198"/>
        <end position="217"/>
    </location>
</feature>
<protein>
    <submittedName>
        <fullName evidence="4">GHKL domain-containing protein</fullName>
    </submittedName>
</protein>
<dbReference type="PANTHER" id="PTHR40448">
    <property type="entry name" value="TWO-COMPONENT SENSOR HISTIDINE KINASE"/>
    <property type="match status" value="1"/>
</dbReference>
<keyword evidence="1" id="KW-1133">Transmembrane helix</keyword>
<reference evidence="4 6" key="1">
    <citation type="submission" date="2019-10" db="EMBL/GenBank/DDBJ databases">
        <title>Streptococcis sp, isolated from the respiratory tract of Marmot.</title>
        <authorList>
            <person name="Zhang G."/>
        </authorList>
    </citation>
    <scope>NUCLEOTIDE SEQUENCE [LARGE SCALE GENOMIC DNA]</scope>
    <source>
        <strain evidence="4">Zg-70</strain>
        <strain evidence="6">zg-70</strain>
    </source>
</reference>
<dbReference type="PANTHER" id="PTHR40448:SF1">
    <property type="entry name" value="TWO-COMPONENT SENSOR HISTIDINE KINASE"/>
    <property type="match status" value="1"/>
</dbReference>
<feature type="transmembrane region" description="Helical" evidence="1">
    <location>
        <begin position="7"/>
        <end position="24"/>
    </location>
</feature>
<dbReference type="SUPFAM" id="SSF55874">
    <property type="entry name" value="ATPase domain of HSP90 chaperone/DNA topoisomerase II/histidine kinase"/>
    <property type="match status" value="1"/>
</dbReference>
<reference evidence="3 5" key="2">
    <citation type="submission" date="2019-11" db="EMBL/GenBank/DDBJ databases">
        <title>Streptococcis sp. isolated from the respiratory tract of Marmot.</title>
        <authorList>
            <person name="Zhang G."/>
        </authorList>
    </citation>
    <scope>NUCLEOTIDE SEQUENCE [LARGE SCALE GENOMIC DNA]</scope>
    <source>
        <strain evidence="5">zg-86</strain>
        <strain evidence="3">Zg-86</strain>
    </source>
</reference>
<gene>
    <name evidence="3" type="ORF">GGG87_03865</name>
    <name evidence="4" type="ORF">GGH11_03905</name>
</gene>
<dbReference type="EMBL" id="WLCG01000004">
    <property type="protein sequence ID" value="MTB64139.1"/>
    <property type="molecule type" value="Genomic_DNA"/>
</dbReference>
<evidence type="ECO:0000313" key="6">
    <source>
        <dbReference type="Proteomes" id="UP000435423"/>
    </source>
</evidence>